<dbReference type="GO" id="GO:0016020">
    <property type="term" value="C:membrane"/>
    <property type="evidence" value="ECO:0007669"/>
    <property type="project" value="UniProtKB-SubCell"/>
</dbReference>
<evidence type="ECO:0000256" key="4">
    <source>
        <dbReference type="ARBA" id="ARBA00022989"/>
    </source>
</evidence>
<dbReference type="InterPro" id="IPR000644">
    <property type="entry name" value="CBS_dom"/>
</dbReference>
<evidence type="ECO:0000313" key="13">
    <source>
        <dbReference type="Proteomes" id="UP001224775"/>
    </source>
</evidence>
<keyword evidence="2 7" id="KW-0812">Transmembrane</keyword>
<dbReference type="Pfam" id="PF01595">
    <property type="entry name" value="CNNM"/>
    <property type="match status" value="1"/>
</dbReference>
<dbReference type="Pfam" id="PF00571">
    <property type="entry name" value="CBS"/>
    <property type="match status" value="1"/>
</dbReference>
<feature type="transmembrane region" description="Helical" evidence="9">
    <location>
        <begin position="71"/>
        <end position="94"/>
    </location>
</feature>
<gene>
    <name evidence="12" type="ORF">QTG54_003119</name>
</gene>
<evidence type="ECO:0000259" key="10">
    <source>
        <dbReference type="PROSITE" id="PS51371"/>
    </source>
</evidence>
<feature type="transmembrane region" description="Helical" evidence="9">
    <location>
        <begin position="146"/>
        <end position="168"/>
    </location>
</feature>
<dbReference type="EMBL" id="JATAAI010000004">
    <property type="protein sequence ID" value="KAK1746512.1"/>
    <property type="molecule type" value="Genomic_DNA"/>
</dbReference>
<dbReference type="PANTHER" id="PTHR12064">
    <property type="entry name" value="METAL TRANSPORTER CNNM"/>
    <property type="match status" value="1"/>
</dbReference>
<evidence type="ECO:0000256" key="3">
    <source>
        <dbReference type="ARBA" id="ARBA00022737"/>
    </source>
</evidence>
<feature type="domain" description="CNNM transmembrane" evidence="11">
    <location>
        <begin position="63"/>
        <end position="243"/>
    </location>
</feature>
<evidence type="ECO:0000313" key="12">
    <source>
        <dbReference type="EMBL" id="KAK1746512.1"/>
    </source>
</evidence>
<dbReference type="AlphaFoldDB" id="A0AAD8YJN6"/>
<dbReference type="InterPro" id="IPR046342">
    <property type="entry name" value="CBS_dom_sf"/>
</dbReference>
<dbReference type="PROSITE" id="PS51371">
    <property type="entry name" value="CBS"/>
    <property type="match status" value="2"/>
</dbReference>
<evidence type="ECO:0000256" key="7">
    <source>
        <dbReference type="PROSITE-ProRule" id="PRU01193"/>
    </source>
</evidence>
<keyword evidence="13" id="KW-1185">Reference proteome</keyword>
<dbReference type="FunFam" id="3.10.580.10:FF:000006">
    <property type="entry name" value="DUF21 and CBS domain protein"/>
    <property type="match status" value="1"/>
</dbReference>
<evidence type="ECO:0000256" key="6">
    <source>
        <dbReference type="PROSITE-ProRule" id="PRU00703"/>
    </source>
</evidence>
<dbReference type="GO" id="GO:0010960">
    <property type="term" value="P:magnesium ion homeostasis"/>
    <property type="evidence" value="ECO:0007669"/>
    <property type="project" value="InterPro"/>
</dbReference>
<dbReference type="Proteomes" id="UP001224775">
    <property type="component" value="Unassembled WGS sequence"/>
</dbReference>
<keyword evidence="6" id="KW-0129">CBS domain</keyword>
<feature type="domain" description="CBS" evidence="10">
    <location>
        <begin position="262"/>
        <end position="323"/>
    </location>
</feature>
<dbReference type="InterPro" id="IPR044751">
    <property type="entry name" value="Ion_transp-like_CBS"/>
</dbReference>
<organism evidence="12 13">
    <name type="scientific">Skeletonema marinoi</name>
    <dbReference type="NCBI Taxonomy" id="267567"/>
    <lineage>
        <taxon>Eukaryota</taxon>
        <taxon>Sar</taxon>
        <taxon>Stramenopiles</taxon>
        <taxon>Ochrophyta</taxon>
        <taxon>Bacillariophyta</taxon>
        <taxon>Coscinodiscophyceae</taxon>
        <taxon>Thalassiosirophycidae</taxon>
        <taxon>Thalassiosirales</taxon>
        <taxon>Skeletonemataceae</taxon>
        <taxon>Skeletonema</taxon>
        <taxon>Skeletonema marinoi-dohrnii complex</taxon>
    </lineage>
</organism>
<accession>A0AAD8YJN6</accession>
<proteinExistence type="predicted"/>
<dbReference type="PANTHER" id="PTHR12064:SF94">
    <property type="entry name" value="UNEXTENDED PROTEIN"/>
    <property type="match status" value="1"/>
</dbReference>
<dbReference type="InterPro" id="IPR002550">
    <property type="entry name" value="CNNM"/>
</dbReference>
<keyword evidence="5 7" id="KW-0472">Membrane</keyword>
<evidence type="ECO:0000259" key="11">
    <source>
        <dbReference type="PROSITE" id="PS51846"/>
    </source>
</evidence>
<protein>
    <submittedName>
        <fullName evidence="12">CNNM family metal transporter</fullName>
    </submittedName>
</protein>
<comment type="caution">
    <text evidence="12">The sequence shown here is derived from an EMBL/GenBank/DDBJ whole genome shotgun (WGS) entry which is preliminary data.</text>
</comment>
<dbReference type="Gene3D" id="3.10.580.10">
    <property type="entry name" value="CBS-domain"/>
    <property type="match status" value="1"/>
</dbReference>
<evidence type="ECO:0000256" key="8">
    <source>
        <dbReference type="SAM" id="MobiDB-lite"/>
    </source>
</evidence>
<reference evidence="12" key="1">
    <citation type="submission" date="2023-06" db="EMBL/GenBank/DDBJ databases">
        <title>Survivors Of The Sea: Transcriptome response of Skeletonema marinoi to long-term dormancy.</title>
        <authorList>
            <person name="Pinder M.I.M."/>
            <person name="Kourtchenko O."/>
            <person name="Robertson E.K."/>
            <person name="Larsson T."/>
            <person name="Maumus F."/>
            <person name="Osuna-Cruz C.M."/>
            <person name="Vancaester E."/>
            <person name="Stenow R."/>
            <person name="Vandepoele K."/>
            <person name="Ploug H."/>
            <person name="Bruchert V."/>
            <person name="Godhe A."/>
            <person name="Topel M."/>
        </authorList>
    </citation>
    <scope>NUCLEOTIDE SEQUENCE</scope>
    <source>
        <strain evidence="12">R05AC</strain>
    </source>
</reference>
<dbReference type="PROSITE" id="PS51846">
    <property type="entry name" value="CNNM"/>
    <property type="match status" value="1"/>
</dbReference>
<comment type="subcellular location">
    <subcellularLocation>
        <location evidence="1">Membrane</location>
        <topology evidence="1">Multi-pass membrane protein</topology>
    </subcellularLocation>
</comment>
<evidence type="ECO:0000256" key="2">
    <source>
        <dbReference type="ARBA" id="ARBA00022692"/>
    </source>
</evidence>
<keyword evidence="4 7" id="KW-1133">Transmembrane helix</keyword>
<evidence type="ECO:0000256" key="1">
    <source>
        <dbReference type="ARBA" id="ARBA00004141"/>
    </source>
</evidence>
<evidence type="ECO:0000256" key="9">
    <source>
        <dbReference type="SAM" id="Phobius"/>
    </source>
</evidence>
<evidence type="ECO:0000256" key="5">
    <source>
        <dbReference type="ARBA" id="ARBA00023136"/>
    </source>
</evidence>
<dbReference type="SUPFAM" id="SSF54631">
    <property type="entry name" value="CBS-domain pair"/>
    <property type="match status" value="1"/>
</dbReference>
<feature type="domain" description="CBS" evidence="10">
    <location>
        <begin position="330"/>
        <end position="396"/>
    </location>
</feature>
<name>A0AAD8YJN6_9STRA</name>
<feature type="transmembrane region" description="Helical" evidence="9">
    <location>
        <begin position="114"/>
        <end position="134"/>
    </location>
</feature>
<feature type="region of interest" description="Disordered" evidence="8">
    <location>
        <begin position="659"/>
        <end position="739"/>
    </location>
</feature>
<sequence length="739" mass="81097">MPYTSCRRHFPPSIAIVVAYLISQQCSHLLFCSAEVINDVNATNPSLYSATNDTACTCDGEKSPIPEAVQWVLVVVLVLFSAMFSGLTLGLMSLDPSGLEIVMANSDDPKLARAAKAIYPVRLRGNLLLCTLLLGNVTVNSGLSIVSANIFSGLIGLLVSTAVITIFGEIIPQAICCRYGLQIGEKTIPLVKVLVMLFYPICKPMSWVLDKALGHEIGTTYSSSEMTKLIEMHVQRGEFHSAAGAAMKGALRYHSVTVSEVMTPLINVFMLSADERLGFDVVAKIFKTGYSRIPVYEVSKSNIVGLLFVKDLIFLDPEDEIPVKNFTHIFGRGLHFVWADDNLGDVLKLLKSGRSHMAVVQDVNQGDGRDPFYEVKGIITLEDILELIIGDEIIDETDELVDVNDPNSAVSRAAYIGGEEDEKGQESSRHKESYRITGATERSVDWQARLRLLDERLVDEHLSPEEVRAVAAHLKTNYTRAVELTSDRQLKELLSTVPVSELPPAETCHTADCNDDDFTGVPEDKAELLYERGVPADFCTIVLSGKIMVMSGADRFRSDVSNWGVLATRALIDPSYVPDFTAWVLPTSNQAGGCRCVKIDRSSFAGAMDNTAIEKTGHDIITPTATIPVTLNLISQLSRDEEDAPDESKLQAIAEIDEATARSQHEGIPSSPLSTPVRARYVRTNDQQKTHSRRSKLLKAFTQKVENDEIPTSSLEKNDQSNDEIPTTSLEKNDQSNDG</sequence>
<dbReference type="InterPro" id="IPR045095">
    <property type="entry name" value="ACDP"/>
</dbReference>
<dbReference type="CDD" id="cd04590">
    <property type="entry name" value="CBS_pair_CorC_HlyC_assoc"/>
    <property type="match status" value="1"/>
</dbReference>
<keyword evidence="3" id="KW-0677">Repeat</keyword>